<evidence type="ECO:0000256" key="1">
    <source>
        <dbReference type="ARBA" id="ARBA00004496"/>
    </source>
</evidence>
<dbReference type="PROSITE" id="PS51450">
    <property type="entry name" value="LRR"/>
    <property type="match status" value="1"/>
</dbReference>
<keyword evidence="3" id="KW-0433">Leucine-rich repeat</keyword>
<organism evidence="8 9">
    <name type="scientific">Denticeps clupeoides</name>
    <name type="common">denticle herring</name>
    <dbReference type="NCBI Taxonomy" id="299321"/>
    <lineage>
        <taxon>Eukaryota</taxon>
        <taxon>Metazoa</taxon>
        <taxon>Chordata</taxon>
        <taxon>Craniata</taxon>
        <taxon>Vertebrata</taxon>
        <taxon>Euteleostomi</taxon>
        <taxon>Actinopterygii</taxon>
        <taxon>Neopterygii</taxon>
        <taxon>Teleostei</taxon>
        <taxon>Clupei</taxon>
        <taxon>Clupeiformes</taxon>
        <taxon>Denticipitoidei</taxon>
        <taxon>Denticipitidae</taxon>
        <taxon>Denticeps</taxon>
    </lineage>
</organism>
<dbReference type="InterPro" id="IPR001611">
    <property type="entry name" value="Leu-rich_rpt"/>
</dbReference>
<evidence type="ECO:0000256" key="5">
    <source>
        <dbReference type="ARBA" id="ARBA00022741"/>
    </source>
</evidence>
<dbReference type="GeneTree" id="ENSGT01150000286911"/>
<dbReference type="Pfam" id="PF17779">
    <property type="entry name" value="WHD_NOD2"/>
    <property type="match status" value="1"/>
</dbReference>
<dbReference type="Pfam" id="PF13516">
    <property type="entry name" value="LRR_6"/>
    <property type="match status" value="4"/>
</dbReference>
<dbReference type="PANTHER" id="PTHR24106">
    <property type="entry name" value="NACHT, LRR AND CARD DOMAINS-CONTAINING"/>
    <property type="match status" value="1"/>
</dbReference>
<feature type="domain" description="NACHT" evidence="7">
    <location>
        <begin position="77"/>
        <end position="213"/>
    </location>
</feature>
<dbReference type="InterPro" id="IPR032675">
    <property type="entry name" value="LRR_dom_sf"/>
</dbReference>
<evidence type="ECO:0000259" key="7">
    <source>
        <dbReference type="PROSITE" id="PS50837"/>
    </source>
</evidence>
<dbReference type="SUPFAM" id="SSF52047">
    <property type="entry name" value="RNI-like"/>
    <property type="match status" value="1"/>
</dbReference>
<dbReference type="Gene3D" id="3.40.50.300">
    <property type="entry name" value="P-loop containing nucleotide triphosphate hydrolases"/>
    <property type="match status" value="1"/>
</dbReference>
<reference evidence="8" key="2">
    <citation type="submission" date="2025-08" db="UniProtKB">
        <authorList>
            <consortium name="Ensembl"/>
        </authorList>
    </citation>
    <scope>IDENTIFICATION</scope>
</reference>
<evidence type="ECO:0000256" key="4">
    <source>
        <dbReference type="ARBA" id="ARBA00022737"/>
    </source>
</evidence>
<dbReference type="FunFam" id="3.40.50.300:FF:000210">
    <property type="entry name" value="Si:dkey-16p6.1"/>
    <property type="match status" value="1"/>
</dbReference>
<sequence>MKRKVEHICEGIIHPENQTLLKSIYTELYITEGESEGMNREHEVQQIEAEHRRRRRDTPINCNDIFKAPPGQEKHIRTVMTKGVAGIGKTVSVHKFILDWAEGAANQDVDFIFLLPFREMNLVKDEGYSLHQLLLDFHPELQELEDPQKYEGCKMIFIFDGLDESRIQLNFHIQEQKLCDVTQTSSVGVVITNLIQGNLLPSALIWITSRPAAANQIPAQHTSQVTEVRGFNDRQKEEFFRKRIRDETQANKIISHMKTSRSLYIMCHIPIFCWISATVLQEVLLQDNSKEIPRTLTEMFTHFLIIQTNMKNQKYDERSEMDRQTLLQSNKEVLLQLSKLAFRQLEKGNLLFYEEDLRECGIDVTAASVYSGMCTEIFKEESVFQQKKIYCFVHLSIQEFLAAFWVFYCYVKKNMEELKMTFSSRPKMSLDDLLKAAVDKSLQSENGHLDLFLRFFLGISLGSNQELLQGLLEPLTTTHRAITDQNISTERAMNLLLCLLEMKDSSLHEETDMLVKLDKDLSPAHCSVLAYMILVSEDGLDEFDLKKYKTDAGGRSGDCNLTESSCKTVAAALQSPDSHLTDLDLSYNQILDSGVKHICVGLESSCCKLETLRLRCCSLSAGCCSALFSVLRSNSSRLRLLDLSDNNLQDSGVELLSTALEDPHCKLETLRLQCCKLSAGCCSALSSVLRSNSSRLRLLDLSYNNLQDPGVELLSTALEDPHCKLEDLQLRRCSLSAGCCSALSSTLRSNSSRLRLLDLSINNLQDSGVELLSTALEDPHCKLEDLR</sequence>
<evidence type="ECO:0000313" key="8">
    <source>
        <dbReference type="Ensembl" id="ENSDCDP00010002393.1"/>
    </source>
</evidence>
<dbReference type="PROSITE" id="PS50837">
    <property type="entry name" value="NACHT"/>
    <property type="match status" value="1"/>
</dbReference>
<dbReference type="InterPro" id="IPR029495">
    <property type="entry name" value="NACHT-assoc"/>
</dbReference>
<evidence type="ECO:0000313" key="9">
    <source>
        <dbReference type="Proteomes" id="UP000694580"/>
    </source>
</evidence>
<comment type="subcellular location">
    <subcellularLocation>
        <location evidence="1">Cytoplasm</location>
    </subcellularLocation>
</comment>
<protein>
    <recommendedName>
        <fullName evidence="7">NACHT domain-containing protein</fullName>
    </recommendedName>
</protein>
<reference evidence="8" key="3">
    <citation type="submission" date="2025-09" db="UniProtKB">
        <authorList>
            <consortium name="Ensembl"/>
        </authorList>
    </citation>
    <scope>IDENTIFICATION</scope>
</reference>
<keyword evidence="9" id="KW-1185">Reference proteome</keyword>
<dbReference type="Pfam" id="PF05729">
    <property type="entry name" value="NACHT"/>
    <property type="match status" value="1"/>
</dbReference>
<dbReference type="SMART" id="SM01288">
    <property type="entry name" value="FISNA"/>
    <property type="match status" value="1"/>
</dbReference>
<dbReference type="InterPro" id="IPR007111">
    <property type="entry name" value="NACHT_NTPase"/>
</dbReference>
<keyword evidence="4" id="KW-0677">Repeat</keyword>
<dbReference type="InterPro" id="IPR027417">
    <property type="entry name" value="P-loop_NTPase"/>
</dbReference>
<dbReference type="AlphaFoldDB" id="A0AAY3ZZ55"/>
<reference evidence="8 9" key="1">
    <citation type="submission" date="2020-06" db="EMBL/GenBank/DDBJ databases">
        <authorList>
            <consortium name="Wellcome Sanger Institute Data Sharing"/>
        </authorList>
    </citation>
    <scope>NUCLEOTIDE SEQUENCE [LARGE SCALE GENOMIC DNA]</scope>
</reference>
<dbReference type="GO" id="GO:0005737">
    <property type="term" value="C:cytoplasm"/>
    <property type="evidence" value="ECO:0007669"/>
    <property type="project" value="UniProtKB-SubCell"/>
</dbReference>
<dbReference type="Pfam" id="PF17776">
    <property type="entry name" value="NLRC4_HD2"/>
    <property type="match status" value="1"/>
</dbReference>
<dbReference type="Ensembl" id="ENSDCDT00010002489.1">
    <property type="protein sequence ID" value="ENSDCDP00010002393.1"/>
    <property type="gene ID" value="ENSDCDG00010001169.1"/>
</dbReference>
<dbReference type="GO" id="GO:0005524">
    <property type="term" value="F:ATP binding"/>
    <property type="evidence" value="ECO:0007669"/>
    <property type="project" value="UniProtKB-KW"/>
</dbReference>
<dbReference type="Pfam" id="PF14484">
    <property type="entry name" value="FISNA"/>
    <property type="match status" value="1"/>
</dbReference>
<dbReference type="InterPro" id="IPR051261">
    <property type="entry name" value="NLR"/>
</dbReference>
<dbReference type="SMART" id="SM00368">
    <property type="entry name" value="LRR_RI"/>
    <property type="match status" value="7"/>
</dbReference>
<dbReference type="Gene3D" id="3.80.10.10">
    <property type="entry name" value="Ribonuclease Inhibitor"/>
    <property type="match status" value="2"/>
</dbReference>
<evidence type="ECO:0000256" key="6">
    <source>
        <dbReference type="ARBA" id="ARBA00022840"/>
    </source>
</evidence>
<accession>A0AAY3ZZ55</accession>
<keyword evidence="5" id="KW-0547">Nucleotide-binding</keyword>
<name>A0AAY3ZZ55_9TELE</name>
<evidence type="ECO:0000256" key="3">
    <source>
        <dbReference type="ARBA" id="ARBA00022614"/>
    </source>
</evidence>
<keyword evidence="2" id="KW-0963">Cytoplasm</keyword>
<dbReference type="InterPro" id="IPR041075">
    <property type="entry name" value="NOD1/2_WH"/>
</dbReference>
<dbReference type="InterPro" id="IPR041267">
    <property type="entry name" value="NLRP_HD2"/>
</dbReference>
<dbReference type="Proteomes" id="UP000694580">
    <property type="component" value="Chromosome 2"/>
</dbReference>
<keyword evidence="6" id="KW-0067">ATP-binding</keyword>
<evidence type="ECO:0000256" key="2">
    <source>
        <dbReference type="ARBA" id="ARBA00022490"/>
    </source>
</evidence>
<proteinExistence type="predicted"/>